<keyword evidence="2 4" id="KW-0238">DNA-binding</keyword>
<comment type="caution">
    <text evidence="7">The sequence shown here is derived from an EMBL/GenBank/DDBJ whole genome shotgun (WGS) entry which is preliminary data.</text>
</comment>
<dbReference type="GO" id="GO:0003677">
    <property type="term" value="F:DNA binding"/>
    <property type="evidence" value="ECO:0007669"/>
    <property type="project" value="UniProtKB-UniRule"/>
</dbReference>
<name>A0A8B3RZ35_9EURY</name>
<evidence type="ECO:0000313" key="8">
    <source>
        <dbReference type="Proteomes" id="UP000291831"/>
    </source>
</evidence>
<gene>
    <name evidence="7" type="ORF">AEth_01987</name>
</gene>
<evidence type="ECO:0000313" key="7">
    <source>
        <dbReference type="EMBL" id="RZB28583.1"/>
    </source>
</evidence>
<dbReference type="GO" id="GO:0015074">
    <property type="term" value="P:DNA integration"/>
    <property type="evidence" value="ECO:0007669"/>
    <property type="project" value="UniProtKB-KW"/>
</dbReference>
<evidence type="ECO:0000259" key="5">
    <source>
        <dbReference type="PROSITE" id="PS51898"/>
    </source>
</evidence>
<dbReference type="Pfam" id="PF00589">
    <property type="entry name" value="Phage_integrase"/>
    <property type="match status" value="1"/>
</dbReference>
<evidence type="ECO:0000256" key="2">
    <source>
        <dbReference type="ARBA" id="ARBA00023125"/>
    </source>
</evidence>
<dbReference type="InterPro" id="IPR002104">
    <property type="entry name" value="Integrase_catalytic"/>
</dbReference>
<dbReference type="Gene3D" id="1.10.443.10">
    <property type="entry name" value="Intergrase catalytic core"/>
    <property type="match status" value="1"/>
</dbReference>
<evidence type="ECO:0000256" key="3">
    <source>
        <dbReference type="ARBA" id="ARBA00023172"/>
    </source>
</evidence>
<dbReference type="PANTHER" id="PTHR30349">
    <property type="entry name" value="PHAGE INTEGRASE-RELATED"/>
    <property type="match status" value="1"/>
</dbReference>
<dbReference type="PROSITE" id="PS51898">
    <property type="entry name" value="TYR_RECOMBINASE"/>
    <property type="match status" value="1"/>
</dbReference>
<dbReference type="Gene3D" id="1.10.150.130">
    <property type="match status" value="1"/>
</dbReference>
<keyword evidence="1" id="KW-0229">DNA integration</keyword>
<dbReference type="GO" id="GO:0006310">
    <property type="term" value="P:DNA recombination"/>
    <property type="evidence" value="ECO:0007669"/>
    <property type="project" value="UniProtKB-KW"/>
</dbReference>
<evidence type="ECO:0000256" key="1">
    <source>
        <dbReference type="ARBA" id="ARBA00022908"/>
    </source>
</evidence>
<dbReference type="InterPro" id="IPR050090">
    <property type="entry name" value="Tyrosine_recombinase_XerCD"/>
</dbReference>
<dbReference type="AlphaFoldDB" id="A0A8B3RZ35"/>
<dbReference type="InterPro" id="IPR011010">
    <property type="entry name" value="DNA_brk_join_enz"/>
</dbReference>
<proteinExistence type="predicted"/>
<feature type="domain" description="Tyr recombinase" evidence="5">
    <location>
        <begin position="225"/>
        <end position="412"/>
    </location>
</feature>
<dbReference type="CDD" id="cd01188">
    <property type="entry name" value="INT_RitA_C_like"/>
    <property type="match status" value="1"/>
</dbReference>
<sequence>MNSILVSKLKCFKRVSSLIASAAKHLESLGYRQGTIGNYQYIWKEFAQFAQKNSGEETFSTDLVFQFLDSCGISDKVETNMTLRQRHIRNVMHALTDFALHGCIQRRSHVVAKTRLSDNMEEALSGYEHFCSEQLWSPLGTIRSRNRDITRFLHYLNSHGIASVKEIQASILSRFVTSCAHLKPATIAHLVSSIRSFLRYLYMTGGISINMAEYVPKIRIRSDAHIPSVWKSDEVDALLPAVDRSSPCGKRDYAILLLAVRLGMRVSDIRNLRFENLLWGQARIEINQAKSSEPLALPLTEKIGNALIDYLRYGRPASQLREVFLKANAPFMPFSYNNNLHYIITRYRRRAAIKLPAQNRKGMHSLRHTMASRLLEAGVPLETISGIMGHISMDTTRIYTKINVEALQSVAIDPEEVTHA</sequence>
<dbReference type="InterPro" id="IPR044068">
    <property type="entry name" value="CB"/>
</dbReference>
<dbReference type="SUPFAM" id="SSF56349">
    <property type="entry name" value="DNA breaking-rejoining enzymes"/>
    <property type="match status" value="1"/>
</dbReference>
<protein>
    <recommendedName>
        <fullName evidence="9">Integrase</fullName>
    </recommendedName>
</protein>
<accession>A0A8B3RZ35</accession>
<dbReference type="PANTHER" id="PTHR30349:SF41">
    <property type="entry name" value="INTEGRASE_RECOMBINASE PROTEIN MJ0367-RELATED"/>
    <property type="match status" value="1"/>
</dbReference>
<dbReference type="EMBL" id="RPGO01000041">
    <property type="protein sequence ID" value="RZB28583.1"/>
    <property type="molecule type" value="Genomic_DNA"/>
</dbReference>
<evidence type="ECO:0008006" key="9">
    <source>
        <dbReference type="Google" id="ProtNLM"/>
    </source>
</evidence>
<dbReference type="Pfam" id="PF02899">
    <property type="entry name" value="Phage_int_SAM_1"/>
    <property type="match status" value="1"/>
</dbReference>
<dbReference type="InterPro" id="IPR004107">
    <property type="entry name" value="Integrase_SAM-like_N"/>
</dbReference>
<dbReference type="PROSITE" id="PS51900">
    <property type="entry name" value="CB"/>
    <property type="match status" value="1"/>
</dbReference>
<reference evidence="8" key="1">
    <citation type="submission" date="2019-01" db="EMBL/GenBank/DDBJ databases">
        <title>Anaerobic oxidation of ethane by archaea from a marine hydrocarbon seep.</title>
        <authorList>
            <person name="Musat F."/>
        </authorList>
    </citation>
    <scope>NUCLEOTIDE SEQUENCE [LARGE SCALE GENOMIC DNA]</scope>
</reference>
<dbReference type="InterPro" id="IPR013762">
    <property type="entry name" value="Integrase-like_cat_sf"/>
</dbReference>
<organism evidence="7 8">
    <name type="scientific">Candidatus Argoarchaeum ethanivorans</name>
    <dbReference type="NCBI Taxonomy" id="2608793"/>
    <lineage>
        <taxon>Archaea</taxon>
        <taxon>Methanobacteriati</taxon>
        <taxon>Methanobacteriota</taxon>
        <taxon>Stenosarchaea group</taxon>
        <taxon>Methanomicrobia</taxon>
        <taxon>Methanosarcinales</taxon>
        <taxon>Methanosarcinales incertae sedis</taxon>
        <taxon>GOM Arc I cluster</taxon>
        <taxon>Candidatus Argoarchaeum</taxon>
    </lineage>
</organism>
<evidence type="ECO:0000259" key="6">
    <source>
        <dbReference type="PROSITE" id="PS51900"/>
    </source>
</evidence>
<dbReference type="Proteomes" id="UP000291831">
    <property type="component" value="Unassembled WGS sequence"/>
</dbReference>
<dbReference type="InterPro" id="IPR010998">
    <property type="entry name" value="Integrase_recombinase_N"/>
</dbReference>
<feature type="domain" description="Core-binding (CB)" evidence="6">
    <location>
        <begin position="118"/>
        <end position="202"/>
    </location>
</feature>
<keyword evidence="3" id="KW-0233">DNA recombination</keyword>
<evidence type="ECO:0000256" key="4">
    <source>
        <dbReference type="PROSITE-ProRule" id="PRU01248"/>
    </source>
</evidence>